<name>A0A540KN31_MALBA</name>
<comment type="caution">
    <text evidence="2">The sequence shown here is derived from an EMBL/GenBank/DDBJ whole genome shotgun (WGS) entry which is preliminary data.</text>
</comment>
<protein>
    <submittedName>
        <fullName evidence="2">Uncharacterized protein</fullName>
    </submittedName>
</protein>
<feature type="compositionally biased region" description="Gly residues" evidence="1">
    <location>
        <begin position="13"/>
        <end position="23"/>
    </location>
</feature>
<reference evidence="2 3" key="1">
    <citation type="journal article" date="2019" name="G3 (Bethesda)">
        <title>Sequencing of a Wild Apple (Malus baccata) Genome Unravels the Differences Between Cultivated and Wild Apple Species Regarding Disease Resistance and Cold Tolerance.</title>
        <authorList>
            <person name="Chen X."/>
        </authorList>
    </citation>
    <scope>NUCLEOTIDE SEQUENCE [LARGE SCALE GENOMIC DNA]</scope>
    <source>
        <strain evidence="3">cv. Shandingzi</strain>
        <tissue evidence="2">Leaves</tissue>
    </source>
</reference>
<evidence type="ECO:0000256" key="1">
    <source>
        <dbReference type="SAM" id="MobiDB-lite"/>
    </source>
</evidence>
<feature type="region of interest" description="Disordered" evidence="1">
    <location>
        <begin position="58"/>
        <end position="81"/>
    </location>
</feature>
<gene>
    <name evidence="2" type="ORF">C1H46_038841</name>
</gene>
<feature type="compositionally biased region" description="Low complexity" evidence="1">
    <location>
        <begin position="29"/>
        <end position="44"/>
    </location>
</feature>
<dbReference type="EMBL" id="VIEB01001085">
    <property type="protein sequence ID" value="TQD75623.1"/>
    <property type="molecule type" value="Genomic_DNA"/>
</dbReference>
<dbReference type="Proteomes" id="UP000315295">
    <property type="component" value="Unassembled WGS sequence"/>
</dbReference>
<organism evidence="2 3">
    <name type="scientific">Malus baccata</name>
    <name type="common">Siberian crab apple</name>
    <name type="synonym">Pyrus baccata</name>
    <dbReference type="NCBI Taxonomy" id="106549"/>
    <lineage>
        <taxon>Eukaryota</taxon>
        <taxon>Viridiplantae</taxon>
        <taxon>Streptophyta</taxon>
        <taxon>Embryophyta</taxon>
        <taxon>Tracheophyta</taxon>
        <taxon>Spermatophyta</taxon>
        <taxon>Magnoliopsida</taxon>
        <taxon>eudicotyledons</taxon>
        <taxon>Gunneridae</taxon>
        <taxon>Pentapetalae</taxon>
        <taxon>rosids</taxon>
        <taxon>fabids</taxon>
        <taxon>Rosales</taxon>
        <taxon>Rosaceae</taxon>
        <taxon>Amygdaloideae</taxon>
        <taxon>Maleae</taxon>
        <taxon>Malus</taxon>
    </lineage>
</organism>
<feature type="region of interest" description="Disordered" evidence="1">
    <location>
        <begin position="1"/>
        <end position="44"/>
    </location>
</feature>
<keyword evidence="3" id="KW-1185">Reference proteome</keyword>
<accession>A0A540KN31</accession>
<evidence type="ECO:0000313" key="3">
    <source>
        <dbReference type="Proteomes" id="UP000315295"/>
    </source>
</evidence>
<feature type="compositionally biased region" description="Low complexity" evidence="1">
    <location>
        <begin position="67"/>
        <end position="81"/>
    </location>
</feature>
<evidence type="ECO:0000313" key="2">
    <source>
        <dbReference type="EMBL" id="TQD75623.1"/>
    </source>
</evidence>
<proteinExistence type="predicted"/>
<dbReference type="AlphaFoldDB" id="A0A540KN31"/>
<sequence length="81" mass="7860">MGKEGGDGDGRRGGSGGQGGGGGKRGRRSIISPPLATSTPPSSLFPSVVEAKTISIGATPIPSAPGSRSSLLLSNSSRVPS</sequence>
<feature type="compositionally biased region" description="Basic and acidic residues" evidence="1">
    <location>
        <begin position="1"/>
        <end position="12"/>
    </location>
</feature>